<comment type="caution">
    <text evidence="2">The sequence shown here is derived from an EMBL/GenBank/DDBJ whole genome shotgun (WGS) entry which is preliminary data.</text>
</comment>
<dbReference type="SUPFAM" id="SSF53850">
    <property type="entry name" value="Periplasmic binding protein-like II"/>
    <property type="match status" value="1"/>
</dbReference>
<dbReference type="EMBL" id="BLIR01000001">
    <property type="protein sequence ID" value="GFE35823.1"/>
    <property type="molecule type" value="Genomic_DNA"/>
</dbReference>
<protein>
    <submittedName>
        <fullName evidence="2">Uncharacterized protein</fullName>
    </submittedName>
</protein>
<organism evidence="2 3">
    <name type="scientific">Streptomyces tubercidicus</name>
    <dbReference type="NCBI Taxonomy" id="47759"/>
    <lineage>
        <taxon>Bacteria</taxon>
        <taxon>Bacillati</taxon>
        <taxon>Actinomycetota</taxon>
        <taxon>Actinomycetes</taxon>
        <taxon>Kitasatosporales</taxon>
        <taxon>Streptomycetaceae</taxon>
        <taxon>Streptomyces</taxon>
    </lineage>
</organism>
<feature type="region of interest" description="Disordered" evidence="1">
    <location>
        <begin position="86"/>
        <end position="126"/>
    </location>
</feature>
<evidence type="ECO:0000313" key="2">
    <source>
        <dbReference type="EMBL" id="GFE35823.1"/>
    </source>
</evidence>
<keyword evidence="3" id="KW-1185">Reference proteome</keyword>
<evidence type="ECO:0000313" key="3">
    <source>
        <dbReference type="Proteomes" id="UP000431826"/>
    </source>
</evidence>
<reference evidence="2 3" key="1">
    <citation type="submission" date="2019-12" db="EMBL/GenBank/DDBJ databases">
        <title>Whole genome shotgun sequence of Streptomyces tubercidicus NBRC 13090.</title>
        <authorList>
            <person name="Ichikawa N."/>
            <person name="Kimura A."/>
            <person name="Kitahashi Y."/>
            <person name="Komaki H."/>
            <person name="Tamura T."/>
        </authorList>
    </citation>
    <scope>NUCLEOTIDE SEQUENCE [LARGE SCALE GENOMIC DNA]</scope>
    <source>
        <strain evidence="2 3">NBRC 13090</strain>
    </source>
</reference>
<proteinExistence type="predicted"/>
<sequence length="126" mass="13805">MRRRHPDAGVQTLHLAWNDAYATLLYHRVDAVVTRLPFPTDQLHLGHCLAGKESVTLDDIADGPLPRVQRSDPAWSAFWRIAPDLTDARHPTAPSSTPSRTSSNSSPQAKPWPTLPTPVQAVSAPT</sequence>
<dbReference type="AlphaFoldDB" id="A0A640UIE5"/>
<dbReference type="Proteomes" id="UP000431826">
    <property type="component" value="Unassembled WGS sequence"/>
</dbReference>
<evidence type="ECO:0000256" key="1">
    <source>
        <dbReference type="SAM" id="MobiDB-lite"/>
    </source>
</evidence>
<feature type="compositionally biased region" description="Low complexity" evidence="1">
    <location>
        <begin position="91"/>
        <end position="107"/>
    </location>
</feature>
<gene>
    <name evidence="2" type="ORF">Stube_04960</name>
</gene>
<accession>A0A640UIE5</accession>
<name>A0A640UIE5_9ACTN</name>